<comment type="catalytic activity">
    <reaction evidence="11">
        <text>dTTP + alpha-D-glucose 1-phosphate + H(+) = dTDP-alpha-D-glucose + diphosphate</text>
        <dbReference type="Rhea" id="RHEA:15225"/>
        <dbReference type="ChEBI" id="CHEBI:15378"/>
        <dbReference type="ChEBI" id="CHEBI:33019"/>
        <dbReference type="ChEBI" id="CHEBI:37568"/>
        <dbReference type="ChEBI" id="CHEBI:57477"/>
        <dbReference type="ChEBI" id="CHEBI:58601"/>
        <dbReference type="EC" id="2.7.7.24"/>
    </reaction>
</comment>
<name>A0A0D7X3V2_9BACL</name>
<evidence type="ECO:0000313" key="14">
    <source>
        <dbReference type="Proteomes" id="UP000032534"/>
    </source>
</evidence>
<dbReference type="EC" id="2.7.7.24" evidence="3"/>
<evidence type="ECO:0000259" key="12">
    <source>
        <dbReference type="Pfam" id="PF00483"/>
    </source>
</evidence>
<comment type="cofactor">
    <cofactor evidence="1">
        <name>Mg(2+)</name>
        <dbReference type="ChEBI" id="CHEBI:18420"/>
    </cofactor>
</comment>
<keyword evidence="6" id="KW-0548">Nucleotidyltransferase</keyword>
<dbReference type="OrthoDB" id="9803871at2"/>
<evidence type="ECO:0000256" key="7">
    <source>
        <dbReference type="ARBA" id="ARBA00022723"/>
    </source>
</evidence>
<evidence type="ECO:0000256" key="2">
    <source>
        <dbReference type="ARBA" id="ARBA00010480"/>
    </source>
</evidence>
<dbReference type="InterPro" id="IPR005907">
    <property type="entry name" value="G1P_thy_trans_s"/>
</dbReference>
<keyword evidence="7" id="KW-0479">Metal-binding</keyword>
<evidence type="ECO:0000256" key="11">
    <source>
        <dbReference type="ARBA" id="ARBA00049336"/>
    </source>
</evidence>
<dbReference type="PANTHER" id="PTHR43532:SF1">
    <property type="entry name" value="GLUCOSE-1-PHOSPHATE THYMIDYLYLTRANSFERASE 1"/>
    <property type="match status" value="1"/>
</dbReference>
<sequence>MKGVILAGGTGSRLHPLTSLLNKHLLPVGKYPMIVYGIERLRQAGITDMLLIIGKQSAGLYTDFLGSGSNYGVQLTYRIQEKAGGIAEALELAKSYMEPGEKFTVLLGDNLFKEDLGPVIERFGQQPPGSARVLLKKVADAHRYGVPVFDLERPESIARIEEKPQHPQSRYCVTGIYMYDTTVFDKIRQITPSARGELEITDVNNCYAAEGKLEYDILRRYWSDAGTFDSLQEAGVKMKGLLP</sequence>
<dbReference type="AlphaFoldDB" id="A0A0D7X3V2"/>
<organism evidence="13 14">
    <name type="scientific">Paenibacillus terrae</name>
    <dbReference type="NCBI Taxonomy" id="159743"/>
    <lineage>
        <taxon>Bacteria</taxon>
        <taxon>Bacillati</taxon>
        <taxon>Bacillota</taxon>
        <taxon>Bacilli</taxon>
        <taxon>Bacillales</taxon>
        <taxon>Paenibacillaceae</taxon>
        <taxon>Paenibacillus</taxon>
    </lineage>
</organism>
<comment type="similarity">
    <text evidence="2">Belongs to the glucose-1-phosphate thymidylyltransferase family.</text>
</comment>
<dbReference type="InterPro" id="IPR005835">
    <property type="entry name" value="NTP_transferase_dom"/>
</dbReference>
<evidence type="ECO:0000313" key="13">
    <source>
        <dbReference type="EMBL" id="KJD46056.1"/>
    </source>
</evidence>
<gene>
    <name evidence="13" type="ORF">QD47_08760</name>
</gene>
<keyword evidence="8" id="KW-0460">Magnesium</keyword>
<dbReference type="Proteomes" id="UP000032534">
    <property type="component" value="Unassembled WGS sequence"/>
</dbReference>
<dbReference type="SUPFAM" id="SSF53448">
    <property type="entry name" value="Nucleotide-diphospho-sugar transferases"/>
    <property type="match status" value="1"/>
</dbReference>
<keyword evidence="5" id="KW-0808">Transferase</keyword>
<dbReference type="Gene3D" id="3.90.550.10">
    <property type="entry name" value="Spore Coat Polysaccharide Biosynthesis Protein SpsA, Chain A"/>
    <property type="match status" value="1"/>
</dbReference>
<comment type="caution">
    <text evidence="13">The sequence shown here is derived from an EMBL/GenBank/DDBJ whole genome shotgun (WGS) entry which is preliminary data.</text>
</comment>
<reference evidence="13 14" key="1">
    <citation type="submission" date="2014-11" db="EMBL/GenBank/DDBJ databases">
        <title>Draft Genome Sequences of Paenibacillus polymyxa NRRL B-30509 and Paenibacillus terrae NRRL B-30644, Strains from a Poultry Environment that Produce Tridecaptin A and Paenicidins.</title>
        <authorList>
            <person name="van Belkum M.J."/>
            <person name="Lohans C.T."/>
            <person name="Vederas J.C."/>
        </authorList>
    </citation>
    <scope>NUCLEOTIDE SEQUENCE [LARGE SCALE GENOMIC DNA]</scope>
    <source>
        <strain evidence="13 14">NRRL B-30644</strain>
    </source>
</reference>
<dbReference type="PATRIC" id="fig|159743.3.peg.1919"/>
<keyword evidence="13" id="KW-0167">Capsid protein</keyword>
<dbReference type="EMBL" id="JTHP01000012">
    <property type="protein sequence ID" value="KJD46056.1"/>
    <property type="molecule type" value="Genomic_DNA"/>
</dbReference>
<accession>A0A0D7X3V2</accession>
<evidence type="ECO:0000256" key="10">
    <source>
        <dbReference type="ARBA" id="ARBA00032598"/>
    </source>
</evidence>
<evidence type="ECO:0000256" key="5">
    <source>
        <dbReference type="ARBA" id="ARBA00022679"/>
    </source>
</evidence>
<dbReference type="Pfam" id="PF00483">
    <property type="entry name" value="NTP_transferase"/>
    <property type="match status" value="1"/>
</dbReference>
<proteinExistence type="inferred from homology"/>
<keyword evidence="14" id="KW-1185">Reference proteome</keyword>
<evidence type="ECO:0000256" key="4">
    <source>
        <dbReference type="ARBA" id="ARBA00017654"/>
    </source>
</evidence>
<dbReference type="RefSeq" id="WP_044645769.1">
    <property type="nucleotide sequence ID" value="NZ_JTHP01000012.1"/>
</dbReference>
<protein>
    <recommendedName>
        <fullName evidence="4">Glucose-1-phosphate thymidylyltransferase</fullName>
        <ecNumber evidence="3">2.7.7.24</ecNumber>
    </recommendedName>
    <alternativeName>
        <fullName evidence="10">dTDP-glucose pyrophosphorylase</fullName>
    </alternativeName>
    <alternativeName>
        <fullName evidence="9">dTDP-glucose synthase</fullName>
    </alternativeName>
</protein>
<evidence type="ECO:0000256" key="8">
    <source>
        <dbReference type="ARBA" id="ARBA00022842"/>
    </source>
</evidence>
<evidence type="ECO:0000256" key="1">
    <source>
        <dbReference type="ARBA" id="ARBA00001946"/>
    </source>
</evidence>
<dbReference type="GO" id="GO:0008879">
    <property type="term" value="F:glucose-1-phosphate thymidylyltransferase activity"/>
    <property type="evidence" value="ECO:0007669"/>
    <property type="project" value="UniProtKB-EC"/>
</dbReference>
<dbReference type="InterPro" id="IPR029044">
    <property type="entry name" value="Nucleotide-diphossugar_trans"/>
</dbReference>
<evidence type="ECO:0000256" key="3">
    <source>
        <dbReference type="ARBA" id="ARBA00012461"/>
    </source>
</evidence>
<feature type="domain" description="Nucleotidyl transferase" evidence="12">
    <location>
        <begin position="2"/>
        <end position="236"/>
    </location>
</feature>
<dbReference type="PANTHER" id="PTHR43532">
    <property type="entry name" value="GLUCOSE-1-PHOSPHATE THYMIDYLYLTRANSFERASE"/>
    <property type="match status" value="1"/>
</dbReference>
<dbReference type="GO" id="GO:0046872">
    <property type="term" value="F:metal ion binding"/>
    <property type="evidence" value="ECO:0007669"/>
    <property type="project" value="UniProtKB-KW"/>
</dbReference>
<evidence type="ECO:0000256" key="6">
    <source>
        <dbReference type="ARBA" id="ARBA00022695"/>
    </source>
</evidence>
<keyword evidence="13" id="KW-0946">Virion</keyword>
<evidence type="ECO:0000256" key="9">
    <source>
        <dbReference type="ARBA" id="ARBA00032492"/>
    </source>
</evidence>